<dbReference type="GO" id="GO:0004674">
    <property type="term" value="F:protein serine/threonine kinase activity"/>
    <property type="evidence" value="ECO:0007669"/>
    <property type="project" value="UniProtKB-KW"/>
</dbReference>
<keyword evidence="13 23" id="KW-0418">Kinase</keyword>
<dbReference type="OMA" id="LERFWIT"/>
<dbReference type="Pfam" id="PF08263">
    <property type="entry name" value="LRRNT_2"/>
    <property type="match status" value="1"/>
</dbReference>
<dbReference type="InterPro" id="IPR032675">
    <property type="entry name" value="LRR_dom_sf"/>
</dbReference>
<dbReference type="GO" id="GO:0005524">
    <property type="term" value="F:ATP binding"/>
    <property type="evidence" value="ECO:0007669"/>
    <property type="project" value="UniProtKB-UniRule"/>
</dbReference>
<dbReference type="SMART" id="SM00220">
    <property type="entry name" value="S_TKc"/>
    <property type="match status" value="1"/>
</dbReference>
<dbReference type="FunFam" id="3.80.10.10:FF:000129">
    <property type="entry name" value="Leucine-rich repeat receptor-like kinase"/>
    <property type="match status" value="1"/>
</dbReference>
<dbReference type="Gene3D" id="1.10.510.10">
    <property type="entry name" value="Transferase(Phosphotransferase) domain 1"/>
    <property type="match status" value="1"/>
</dbReference>
<dbReference type="InterPro" id="IPR008271">
    <property type="entry name" value="Ser/Thr_kinase_AS"/>
</dbReference>
<keyword evidence="14 21" id="KW-0067">ATP-binding</keyword>
<evidence type="ECO:0000256" key="20">
    <source>
        <dbReference type="ARBA" id="ARBA00048679"/>
    </source>
</evidence>
<comment type="similarity">
    <text evidence="2">Belongs to the protein kinase superfamily. Ser/Thr protein kinase family.</text>
</comment>
<dbReference type="InterPro" id="IPR051716">
    <property type="entry name" value="Plant_RL_S/T_kinase"/>
</dbReference>
<comment type="catalytic activity">
    <reaction evidence="20">
        <text>L-seryl-[protein] + ATP = O-phospho-L-seryl-[protein] + ADP + H(+)</text>
        <dbReference type="Rhea" id="RHEA:17989"/>
        <dbReference type="Rhea" id="RHEA-COMP:9863"/>
        <dbReference type="Rhea" id="RHEA-COMP:11604"/>
        <dbReference type="ChEBI" id="CHEBI:15378"/>
        <dbReference type="ChEBI" id="CHEBI:29999"/>
        <dbReference type="ChEBI" id="CHEBI:30616"/>
        <dbReference type="ChEBI" id="CHEBI:83421"/>
        <dbReference type="ChEBI" id="CHEBI:456216"/>
        <dbReference type="EC" id="2.7.11.1"/>
    </reaction>
</comment>
<accession>A0A151RB99</accession>
<evidence type="ECO:0000256" key="1">
    <source>
        <dbReference type="ARBA" id="ARBA00004251"/>
    </source>
</evidence>
<evidence type="ECO:0000313" key="23">
    <source>
        <dbReference type="EMBL" id="KYP39763.1"/>
    </source>
</evidence>
<dbReference type="Proteomes" id="UP000075243">
    <property type="component" value="Unassembled WGS sequence"/>
</dbReference>
<dbReference type="PROSITE" id="PS51450">
    <property type="entry name" value="LRR"/>
    <property type="match status" value="1"/>
</dbReference>
<proteinExistence type="inferred from homology"/>
<evidence type="ECO:0000256" key="17">
    <source>
        <dbReference type="ARBA" id="ARBA00023170"/>
    </source>
</evidence>
<evidence type="ECO:0000256" key="4">
    <source>
        <dbReference type="ARBA" id="ARBA00012513"/>
    </source>
</evidence>
<keyword evidence="16" id="KW-0472">Membrane</keyword>
<protein>
    <recommendedName>
        <fullName evidence="4">non-specific serine/threonine protein kinase</fullName>
        <ecNumber evidence="4">2.7.11.1</ecNumber>
    </recommendedName>
</protein>
<dbReference type="PROSITE" id="PS00108">
    <property type="entry name" value="PROTEIN_KINASE_ST"/>
    <property type="match status" value="1"/>
</dbReference>
<evidence type="ECO:0000256" key="2">
    <source>
        <dbReference type="ARBA" id="ARBA00008684"/>
    </source>
</evidence>
<evidence type="ECO:0000256" key="18">
    <source>
        <dbReference type="ARBA" id="ARBA00023180"/>
    </source>
</evidence>
<evidence type="ECO:0000256" key="14">
    <source>
        <dbReference type="ARBA" id="ARBA00022840"/>
    </source>
</evidence>
<comment type="similarity">
    <text evidence="3">Belongs to the RLP family.</text>
</comment>
<evidence type="ECO:0000256" key="9">
    <source>
        <dbReference type="ARBA" id="ARBA00022692"/>
    </source>
</evidence>
<dbReference type="InterPro" id="IPR013210">
    <property type="entry name" value="LRR_N_plant-typ"/>
</dbReference>
<evidence type="ECO:0000256" key="8">
    <source>
        <dbReference type="ARBA" id="ARBA00022679"/>
    </source>
</evidence>
<dbReference type="PANTHER" id="PTHR48053:SF71">
    <property type="entry name" value="LEUCINE RICH REPEAT FAMILY PROTEIN, EXPRESSED"/>
    <property type="match status" value="1"/>
</dbReference>
<dbReference type="FunFam" id="3.80.10.10:FF:000041">
    <property type="entry name" value="LRR receptor-like serine/threonine-protein kinase ERECTA"/>
    <property type="match status" value="1"/>
</dbReference>
<keyword evidence="7" id="KW-0433">Leucine-rich repeat</keyword>
<keyword evidence="8" id="KW-0808">Transferase</keyword>
<keyword evidence="10" id="KW-0732">Signal</keyword>
<gene>
    <name evidence="23" type="ORF">KK1_038925</name>
</gene>
<dbReference type="SUPFAM" id="SSF56112">
    <property type="entry name" value="Protein kinase-like (PK-like)"/>
    <property type="match status" value="1"/>
</dbReference>
<dbReference type="Gene3D" id="3.30.200.20">
    <property type="entry name" value="Phosphorylase Kinase, domain 1"/>
    <property type="match status" value="1"/>
</dbReference>
<dbReference type="Pfam" id="PF00069">
    <property type="entry name" value="Pkinase"/>
    <property type="match status" value="1"/>
</dbReference>
<dbReference type="Gramene" id="C.cajan_39305.t">
    <property type="protein sequence ID" value="C.cajan_39305.t"/>
    <property type="gene ID" value="C.cajan_39305"/>
</dbReference>
<dbReference type="STRING" id="3821.A0A151RB99"/>
<name>A0A151RB99_CAJCA</name>
<evidence type="ECO:0000313" key="24">
    <source>
        <dbReference type="Proteomes" id="UP000075243"/>
    </source>
</evidence>
<dbReference type="InterPro" id="IPR011009">
    <property type="entry name" value="Kinase-like_dom_sf"/>
</dbReference>
<evidence type="ECO:0000256" key="19">
    <source>
        <dbReference type="ARBA" id="ARBA00047899"/>
    </source>
</evidence>
<dbReference type="PROSITE" id="PS50011">
    <property type="entry name" value="PROTEIN_KINASE_DOM"/>
    <property type="match status" value="1"/>
</dbReference>
<dbReference type="SUPFAM" id="SSF52058">
    <property type="entry name" value="L domain-like"/>
    <property type="match status" value="1"/>
</dbReference>
<dbReference type="InterPro" id="IPR003591">
    <property type="entry name" value="Leu-rich_rpt_typical-subtyp"/>
</dbReference>
<dbReference type="SUPFAM" id="SSF52047">
    <property type="entry name" value="RNI-like"/>
    <property type="match status" value="1"/>
</dbReference>
<evidence type="ECO:0000256" key="12">
    <source>
        <dbReference type="ARBA" id="ARBA00022741"/>
    </source>
</evidence>
<dbReference type="InterPro" id="IPR000719">
    <property type="entry name" value="Prot_kinase_dom"/>
</dbReference>
<dbReference type="GO" id="GO:0005886">
    <property type="term" value="C:plasma membrane"/>
    <property type="evidence" value="ECO:0007669"/>
    <property type="project" value="UniProtKB-SubCell"/>
</dbReference>
<keyword evidence="5" id="KW-1003">Cell membrane</keyword>
<dbReference type="FunFam" id="3.80.10.10:FF:000111">
    <property type="entry name" value="LRR receptor-like serine/threonine-protein kinase ERECTA"/>
    <property type="match status" value="1"/>
</dbReference>
<feature type="domain" description="Protein kinase" evidence="22">
    <location>
        <begin position="645"/>
        <end position="924"/>
    </location>
</feature>
<dbReference type="PRINTS" id="PR00019">
    <property type="entry name" value="LEURICHRPT"/>
</dbReference>
<keyword evidence="24" id="KW-1185">Reference proteome</keyword>
<dbReference type="AlphaFoldDB" id="A0A151RB99"/>
<evidence type="ECO:0000256" key="15">
    <source>
        <dbReference type="ARBA" id="ARBA00022989"/>
    </source>
</evidence>
<evidence type="ECO:0000256" key="7">
    <source>
        <dbReference type="ARBA" id="ARBA00022614"/>
    </source>
</evidence>
<dbReference type="FunFam" id="3.80.10.10:FF:000095">
    <property type="entry name" value="LRR receptor-like serine/threonine-protein kinase GSO1"/>
    <property type="match status" value="1"/>
</dbReference>
<evidence type="ECO:0000256" key="16">
    <source>
        <dbReference type="ARBA" id="ARBA00023136"/>
    </source>
</evidence>
<keyword evidence="18" id="KW-0325">Glycoprotein</keyword>
<dbReference type="Gene3D" id="3.80.10.10">
    <property type="entry name" value="Ribonuclease Inhibitor"/>
    <property type="match status" value="4"/>
</dbReference>
<dbReference type="InterPro" id="IPR017441">
    <property type="entry name" value="Protein_kinase_ATP_BS"/>
</dbReference>
<evidence type="ECO:0000256" key="11">
    <source>
        <dbReference type="ARBA" id="ARBA00022737"/>
    </source>
</evidence>
<dbReference type="SMART" id="SM00369">
    <property type="entry name" value="LRR_TYP"/>
    <property type="match status" value="8"/>
</dbReference>
<evidence type="ECO:0000256" key="6">
    <source>
        <dbReference type="ARBA" id="ARBA00022527"/>
    </source>
</evidence>
<evidence type="ECO:0000256" key="3">
    <source>
        <dbReference type="ARBA" id="ARBA00009592"/>
    </source>
</evidence>
<dbReference type="EC" id="2.7.11.1" evidence="4"/>
<feature type="binding site" evidence="21">
    <location>
        <position position="674"/>
    </location>
    <ligand>
        <name>ATP</name>
        <dbReference type="ChEBI" id="CHEBI:30616"/>
    </ligand>
</feature>
<keyword evidence="15" id="KW-1133">Transmembrane helix</keyword>
<evidence type="ECO:0000256" key="21">
    <source>
        <dbReference type="PROSITE-ProRule" id="PRU10141"/>
    </source>
</evidence>
<evidence type="ECO:0000256" key="5">
    <source>
        <dbReference type="ARBA" id="ARBA00022475"/>
    </source>
</evidence>
<keyword evidence="17 23" id="KW-0675">Receptor</keyword>
<reference evidence="23" key="1">
    <citation type="journal article" date="2012" name="Nat. Biotechnol.">
        <title>Draft genome sequence of pigeonpea (Cajanus cajan), an orphan legume crop of resource-poor farmers.</title>
        <authorList>
            <person name="Varshney R.K."/>
            <person name="Chen W."/>
            <person name="Li Y."/>
            <person name="Bharti A.K."/>
            <person name="Saxena R.K."/>
            <person name="Schlueter J.A."/>
            <person name="Donoghue M.T."/>
            <person name="Azam S."/>
            <person name="Fan G."/>
            <person name="Whaley A.M."/>
            <person name="Farmer A.D."/>
            <person name="Sheridan J."/>
            <person name="Iwata A."/>
            <person name="Tuteja R."/>
            <person name="Penmetsa R.V."/>
            <person name="Wu W."/>
            <person name="Upadhyaya H.D."/>
            <person name="Yang S.P."/>
            <person name="Shah T."/>
            <person name="Saxena K.B."/>
            <person name="Michael T."/>
            <person name="McCombie W.R."/>
            <person name="Yang B."/>
            <person name="Zhang G."/>
            <person name="Yang H."/>
            <person name="Wang J."/>
            <person name="Spillane C."/>
            <person name="Cook D.R."/>
            <person name="May G.D."/>
            <person name="Xu X."/>
            <person name="Jackson S.A."/>
        </authorList>
    </citation>
    <scope>NUCLEOTIDE SEQUENCE [LARGE SCALE GENOMIC DNA]</scope>
</reference>
<dbReference type="EMBL" id="KQ483884">
    <property type="protein sequence ID" value="KYP39763.1"/>
    <property type="molecule type" value="Genomic_DNA"/>
</dbReference>
<keyword evidence="9" id="KW-0812">Transmembrane</keyword>
<evidence type="ECO:0000256" key="13">
    <source>
        <dbReference type="ARBA" id="ARBA00022777"/>
    </source>
</evidence>
<evidence type="ECO:0000259" key="22">
    <source>
        <dbReference type="PROSITE" id="PS50011"/>
    </source>
</evidence>
<sequence>MVFLSSLLYAINALNTEGVALLSLMRHWTFVPPSIDMSWNASDSTPCSWLGIHCDNNHNAVFLNLSGYSISGLLGPEIAHLSHLQTLDLSSNNLSGKIPPELGNCSLLQYVDLSYNNIAGEIPDSLRNLLNLVSFGFMYNMLTGQIPEFLFQLQHLEDLLLNQNHLSGPIPMNVGNGTKILSLYLDNNQLSGRIPPSIGNCSNLVQLYLEENQLHGVLPESLTNLKSVVKIGVQNNRLEGTIPLFGSARCKGLYYLDLSFNKFSGVIPSSLGNCSGLTEFYAPNNNLGGRIPSSLGQLSELSVLRLDTNHLSGQIPLELGNCRSLNVLGLNENELEGEIPSELGKLSKLQDLRLNNNHLRGGIPLSLWKISSLENVNVHYNNLSGELPLELTELKQLKNITLYNNQFTGVIPQNLGINTSLVLFDVSYNHFTGTIPPNLCFGQQLDRLLLVSNQFQGGIPIDIGKCTTLTSLSYMNISENKISGPIPSSLGKFTNLTDVDLSNNKFSGHIPSELGSLVILQRLNLSHNKLEGEIPPEIGKLKLLQSLDISLNNLTGKIDVLEDLSSLVALNISYNSFYGPLPDRLVNLLNSSPSSFLANPGLCVRCFPLYGLQCSKNNTLKPYVKIFPKQNSSFLKKVMNVTENLNDRHIIGRGAHGVIYKVEFSSDEVFAIKKVPFADNKGQITSMSREIETAGKIKHRNLLTIKKFWLRKDCGLILYKYMENGSLHDVLHEKYPPPSLEWSVRYKIAIGIAHGLEYLHHDSDPFIVHRDIKPKNILLDSDMEPHIADFGIATLLDHSHTSLQSLCVPGTVGYIAPENAYSTVMSRKSDVYSYGVVLLELISRKMVLDDPSFMEETDLVGWVKSMWENTRSINGIVDSSLAEEFLASEVRKQVEQVLLVALRCIEKHPSERPTMREVVKDLIVGCKCSE</sequence>
<dbReference type="PROSITE" id="PS00107">
    <property type="entry name" value="PROTEIN_KINASE_ATP"/>
    <property type="match status" value="1"/>
</dbReference>
<keyword evidence="6" id="KW-0723">Serine/threonine-protein kinase</keyword>
<dbReference type="PANTHER" id="PTHR48053">
    <property type="entry name" value="LEUCINE RICH REPEAT FAMILY PROTEIN, EXPRESSED"/>
    <property type="match status" value="1"/>
</dbReference>
<evidence type="ECO:0000256" key="10">
    <source>
        <dbReference type="ARBA" id="ARBA00022729"/>
    </source>
</evidence>
<dbReference type="InterPro" id="IPR001611">
    <property type="entry name" value="Leu-rich_rpt"/>
</dbReference>
<comment type="catalytic activity">
    <reaction evidence="19">
        <text>L-threonyl-[protein] + ATP = O-phospho-L-threonyl-[protein] + ADP + H(+)</text>
        <dbReference type="Rhea" id="RHEA:46608"/>
        <dbReference type="Rhea" id="RHEA-COMP:11060"/>
        <dbReference type="Rhea" id="RHEA-COMP:11605"/>
        <dbReference type="ChEBI" id="CHEBI:15378"/>
        <dbReference type="ChEBI" id="CHEBI:30013"/>
        <dbReference type="ChEBI" id="CHEBI:30616"/>
        <dbReference type="ChEBI" id="CHEBI:61977"/>
        <dbReference type="ChEBI" id="CHEBI:456216"/>
        <dbReference type="EC" id="2.7.11.1"/>
    </reaction>
</comment>
<organism evidence="23 24">
    <name type="scientific">Cajanus cajan</name>
    <name type="common">Pigeon pea</name>
    <name type="synonym">Cajanus indicus</name>
    <dbReference type="NCBI Taxonomy" id="3821"/>
    <lineage>
        <taxon>Eukaryota</taxon>
        <taxon>Viridiplantae</taxon>
        <taxon>Streptophyta</taxon>
        <taxon>Embryophyta</taxon>
        <taxon>Tracheophyta</taxon>
        <taxon>Spermatophyta</taxon>
        <taxon>Magnoliopsida</taxon>
        <taxon>eudicotyledons</taxon>
        <taxon>Gunneridae</taxon>
        <taxon>Pentapetalae</taxon>
        <taxon>rosids</taxon>
        <taxon>fabids</taxon>
        <taxon>Fabales</taxon>
        <taxon>Fabaceae</taxon>
        <taxon>Papilionoideae</taxon>
        <taxon>50 kb inversion clade</taxon>
        <taxon>NPAAA clade</taxon>
        <taxon>indigoferoid/millettioid clade</taxon>
        <taxon>Phaseoleae</taxon>
        <taxon>Cajanus</taxon>
    </lineage>
</organism>
<dbReference type="FunFam" id="1.10.510.10:FF:000569">
    <property type="entry name" value="Serine/threonine-protein kinase-like protein CCR4"/>
    <property type="match status" value="1"/>
</dbReference>
<comment type="subcellular location">
    <subcellularLocation>
        <location evidence="1">Cell membrane</location>
        <topology evidence="1">Single-pass type I membrane protein</topology>
    </subcellularLocation>
</comment>
<keyword evidence="11" id="KW-0677">Repeat</keyword>
<dbReference type="Pfam" id="PF00560">
    <property type="entry name" value="LRR_1"/>
    <property type="match status" value="10"/>
</dbReference>
<keyword evidence="12 21" id="KW-0547">Nucleotide-binding</keyword>